<accession>A0A5J4TY44</accession>
<gene>
    <name evidence="3" type="ORF">EZS28_041057</name>
</gene>
<feature type="region of interest" description="Disordered" evidence="2">
    <location>
        <begin position="245"/>
        <end position="270"/>
    </location>
</feature>
<evidence type="ECO:0000313" key="3">
    <source>
        <dbReference type="EMBL" id="KAA6363416.1"/>
    </source>
</evidence>
<proteinExistence type="predicted"/>
<organism evidence="3 4">
    <name type="scientific">Streblomastix strix</name>
    <dbReference type="NCBI Taxonomy" id="222440"/>
    <lineage>
        <taxon>Eukaryota</taxon>
        <taxon>Metamonada</taxon>
        <taxon>Preaxostyla</taxon>
        <taxon>Oxymonadida</taxon>
        <taxon>Streblomastigidae</taxon>
        <taxon>Streblomastix</taxon>
    </lineage>
</organism>
<feature type="non-terminal residue" evidence="3">
    <location>
        <position position="349"/>
    </location>
</feature>
<feature type="compositionally biased region" description="Polar residues" evidence="2">
    <location>
        <begin position="259"/>
        <end position="270"/>
    </location>
</feature>
<dbReference type="AlphaFoldDB" id="A0A5J4TY44"/>
<protein>
    <submittedName>
        <fullName evidence="3">Uncharacterized protein</fullName>
    </submittedName>
</protein>
<feature type="compositionally biased region" description="Low complexity" evidence="2">
    <location>
        <begin position="246"/>
        <end position="258"/>
    </location>
</feature>
<feature type="coiled-coil region" evidence="1">
    <location>
        <begin position="30"/>
        <end position="96"/>
    </location>
</feature>
<evidence type="ECO:0000313" key="4">
    <source>
        <dbReference type="Proteomes" id="UP000324800"/>
    </source>
</evidence>
<dbReference type="Proteomes" id="UP000324800">
    <property type="component" value="Unassembled WGS sequence"/>
</dbReference>
<name>A0A5J4TY44_9EUKA</name>
<comment type="caution">
    <text evidence="3">The sequence shown here is derived from an EMBL/GenBank/DDBJ whole genome shotgun (WGS) entry which is preliminary data.</text>
</comment>
<sequence length="349" mass="39702">MTVASTATSEVISLPSNTPQFGKETANLCIQDIHNSLEKLQKLINAFTDKVEITEKQKQDDNILQFQKLQMARASLDTKKAQLSELRSENADLRKTEDIEKKYSILKEVEIPQNLNEKENEVYKQERQQEIDMKYMTSTDQKQDVQQLNNPNLGIISIDDRRYNELINQGLTFRDNQDYYQKMEGAAQMYQNNDPKYFVLEHLAVLKHLATIRDIAFHPQLMLLAIESDDGIAALIDVSHAIKPTQNDSSQSQHSQQSIPASFPQQTSTSASKSTIIYPIKSLDPKWHFKPSRQQSIKQISASADGTVKLLNINIDRIPGQPSGNDLICHQMLQEFKHNPSTSSSQTQQ</sequence>
<dbReference type="OrthoDB" id="727118at2759"/>
<keyword evidence="1" id="KW-0175">Coiled coil</keyword>
<reference evidence="3 4" key="1">
    <citation type="submission" date="2019-03" db="EMBL/GenBank/DDBJ databases">
        <title>Single cell metagenomics reveals metabolic interactions within the superorganism composed of flagellate Streblomastix strix and complex community of Bacteroidetes bacteria on its surface.</title>
        <authorList>
            <person name="Treitli S.C."/>
            <person name="Kolisko M."/>
            <person name="Husnik F."/>
            <person name="Keeling P."/>
            <person name="Hampl V."/>
        </authorList>
    </citation>
    <scope>NUCLEOTIDE SEQUENCE [LARGE SCALE GENOMIC DNA]</scope>
    <source>
        <strain evidence="3">ST1C</strain>
    </source>
</reference>
<evidence type="ECO:0000256" key="2">
    <source>
        <dbReference type="SAM" id="MobiDB-lite"/>
    </source>
</evidence>
<dbReference type="EMBL" id="SNRW01022938">
    <property type="protein sequence ID" value="KAA6363416.1"/>
    <property type="molecule type" value="Genomic_DNA"/>
</dbReference>
<evidence type="ECO:0000256" key="1">
    <source>
        <dbReference type="SAM" id="Coils"/>
    </source>
</evidence>